<proteinExistence type="inferred from homology"/>
<evidence type="ECO:0000256" key="2">
    <source>
        <dbReference type="ARBA" id="ARBA00005887"/>
    </source>
</evidence>
<keyword evidence="12" id="KW-1185">Reference proteome</keyword>
<dbReference type="SUPFAM" id="SSF111352">
    <property type="entry name" value="Ammonium transporter"/>
    <property type="match status" value="1"/>
</dbReference>
<organism evidence="11 12">
    <name type="scientific">Geranomyces variabilis</name>
    <dbReference type="NCBI Taxonomy" id="109894"/>
    <lineage>
        <taxon>Eukaryota</taxon>
        <taxon>Fungi</taxon>
        <taxon>Fungi incertae sedis</taxon>
        <taxon>Chytridiomycota</taxon>
        <taxon>Chytridiomycota incertae sedis</taxon>
        <taxon>Chytridiomycetes</taxon>
        <taxon>Spizellomycetales</taxon>
        <taxon>Powellomycetaceae</taxon>
        <taxon>Geranomyces</taxon>
    </lineage>
</organism>
<dbReference type="InterPro" id="IPR024041">
    <property type="entry name" value="NH4_transpt_AmtB-like_dom"/>
</dbReference>
<dbReference type="Proteomes" id="UP001212152">
    <property type="component" value="Unassembled WGS sequence"/>
</dbReference>
<feature type="transmembrane region" description="Helical" evidence="8">
    <location>
        <begin position="90"/>
        <end position="107"/>
    </location>
</feature>
<feature type="transmembrane region" description="Helical" evidence="8">
    <location>
        <begin position="51"/>
        <end position="70"/>
    </location>
</feature>
<evidence type="ECO:0000256" key="5">
    <source>
        <dbReference type="ARBA" id="ARBA00022989"/>
    </source>
</evidence>
<evidence type="ECO:0000259" key="10">
    <source>
        <dbReference type="Pfam" id="PF00909"/>
    </source>
</evidence>
<evidence type="ECO:0000256" key="3">
    <source>
        <dbReference type="ARBA" id="ARBA00022448"/>
    </source>
</evidence>
<dbReference type="AlphaFoldDB" id="A0AAD5TCE3"/>
<dbReference type="PANTHER" id="PTHR43029:SF10">
    <property type="entry name" value="AMMONIUM TRANSPORTER MEP2"/>
    <property type="match status" value="1"/>
</dbReference>
<evidence type="ECO:0000256" key="8">
    <source>
        <dbReference type="RuleBase" id="RU362002"/>
    </source>
</evidence>
<comment type="caution">
    <text evidence="8">Lacks conserved residue(s) required for the propagation of feature annotation.</text>
</comment>
<dbReference type="GO" id="GO:0005886">
    <property type="term" value="C:plasma membrane"/>
    <property type="evidence" value="ECO:0007669"/>
    <property type="project" value="UniProtKB-SubCell"/>
</dbReference>
<feature type="domain" description="Ammonium transporter AmtB-like" evidence="10">
    <location>
        <begin position="21"/>
        <end position="333"/>
    </location>
</feature>
<comment type="caution">
    <text evidence="11">The sequence shown here is derived from an EMBL/GenBank/DDBJ whole genome shotgun (WGS) entry which is preliminary data.</text>
</comment>
<keyword evidence="7 8" id="KW-0924">Ammonia transport</keyword>
<dbReference type="GO" id="GO:0008519">
    <property type="term" value="F:ammonium channel activity"/>
    <property type="evidence" value="ECO:0007669"/>
    <property type="project" value="InterPro"/>
</dbReference>
<protein>
    <recommendedName>
        <fullName evidence="8">Ammonium transporter</fullName>
    </recommendedName>
</protein>
<name>A0AAD5TCE3_9FUNG</name>
<feature type="transmembrane region" description="Helical" evidence="8">
    <location>
        <begin position="205"/>
        <end position="224"/>
    </location>
</feature>
<feature type="transmembrane region" description="Helical" evidence="8">
    <location>
        <begin position="119"/>
        <end position="137"/>
    </location>
</feature>
<evidence type="ECO:0000256" key="1">
    <source>
        <dbReference type="ARBA" id="ARBA00004141"/>
    </source>
</evidence>
<dbReference type="EMBL" id="JADGJQ010000130">
    <property type="protein sequence ID" value="KAJ3167828.1"/>
    <property type="molecule type" value="Genomic_DNA"/>
</dbReference>
<keyword evidence="3 8" id="KW-0813">Transport</keyword>
<feature type="region of interest" description="Disordered" evidence="9">
    <location>
        <begin position="337"/>
        <end position="367"/>
    </location>
</feature>
<dbReference type="InterPro" id="IPR029020">
    <property type="entry name" value="Ammonium/urea_transptr"/>
</dbReference>
<feature type="transmembrane region" description="Helical" evidence="8">
    <location>
        <begin position="281"/>
        <end position="303"/>
    </location>
</feature>
<evidence type="ECO:0000256" key="4">
    <source>
        <dbReference type="ARBA" id="ARBA00022692"/>
    </source>
</evidence>
<evidence type="ECO:0000313" key="12">
    <source>
        <dbReference type="Proteomes" id="UP001212152"/>
    </source>
</evidence>
<comment type="similarity">
    <text evidence="2 8">Belongs to the ammonia transporter channel (TC 1.A.11.2) family.</text>
</comment>
<dbReference type="InterPro" id="IPR001905">
    <property type="entry name" value="Ammonium_transpt"/>
</dbReference>
<keyword evidence="5 8" id="KW-1133">Transmembrane helix</keyword>
<dbReference type="PANTHER" id="PTHR43029">
    <property type="entry name" value="AMMONIUM TRANSPORTER MEP2"/>
    <property type="match status" value="1"/>
</dbReference>
<accession>A0AAD5TCE3</accession>
<comment type="subcellular location">
    <subcellularLocation>
        <location evidence="8">Cell membrane</location>
        <topology evidence="8">Multi-pass membrane protein</topology>
    </subcellularLocation>
    <subcellularLocation>
        <location evidence="1">Membrane</location>
        <topology evidence="1">Multi-pass membrane protein</topology>
    </subcellularLocation>
</comment>
<feature type="transmembrane region" description="Helical" evidence="8">
    <location>
        <begin position="149"/>
        <end position="169"/>
    </location>
</feature>
<reference evidence="11" key="1">
    <citation type="submission" date="2020-05" db="EMBL/GenBank/DDBJ databases">
        <title>Phylogenomic resolution of chytrid fungi.</title>
        <authorList>
            <person name="Stajich J.E."/>
            <person name="Amses K."/>
            <person name="Simmons R."/>
            <person name="Seto K."/>
            <person name="Myers J."/>
            <person name="Bonds A."/>
            <person name="Quandt C.A."/>
            <person name="Barry K."/>
            <person name="Liu P."/>
            <person name="Grigoriev I."/>
            <person name="Longcore J.E."/>
            <person name="James T.Y."/>
        </authorList>
    </citation>
    <scope>NUCLEOTIDE SEQUENCE</scope>
    <source>
        <strain evidence="11">JEL0379</strain>
    </source>
</reference>
<feature type="transmembrane region" description="Helical" evidence="8">
    <location>
        <begin position="181"/>
        <end position="199"/>
    </location>
</feature>
<keyword evidence="6 8" id="KW-0472">Membrane</keyword>
<feature type="transmembrane region" description="Helical" evidence="8">
    <location>
        <begin position="236"/>
        <end position="261"/>
    </location>
</feature>
<keyword evidence="4 8" id="KW-0812">Transmembrane</keyword>
<evidence type="ECO:0000256" key="7">
    <source>
        <dbReference type="ARBA" id="ARBA00023177"/>
    </source>
</evidence>
<dbReference type="Gene3D" id="1.10.3430.10">
    <property type="entry name" value="Ammonium transporter AmtB like domains"/>
    <property type="match status" value="1"/>
</dbReference>
<gene>
    <name evidence="11" type="ORF">HDU87_001421</name>
</gene>
<feature type="transmembrane region" description="Helical" evidence="8">
    <location>
        <begin position="21"/>
        <end position="39"/>
    </location>
</feature>
<evidence type="ECO:0000256" key="6">
    <source>
        <dbReference type="ARBA" id="ARBA00023136"/>
    </source>
</evidence>
<dbReference type="NCBIfam" id="TIGR00836">
    <property type="entry name" value="amt"/>
    <property type="match status" value="1"/>
</dbReference>
<sequence>MGLKNAATVAPYSGTVVSVDVYIMFQAMFAAVTAALPFGSAADRTRLLPSLLFIGVWSTVVYDVVAYWVWAPNGWLHVAGYLDFAGGCPVEVVSGFAGLAFATYMGPRRQRIADEKPHNVGYVILGTGLLWFGWLGFNGGSAFDSSRRAGMAVVVTNLAGSTGALTWMFWDFWNNGKKYSCVGFCLGAVAGLVAITPAAGYVEPWAGVVIGLTAGTVCRFVAAFNHHSRLDDTLDVFAVHGVGGAIGNILTAVFATSDVIGLDTPGQTGGWLNGNFKQIGIHIYATLACAAWSFCLTYTIFWIMDKIPGLHLRVKEEHELLGLDMAQMGENAYNYHRAPSDSSSARTALDGQGTTAAGPVGTSPDNVAQVFQGPHATPEPEIAVHEAINMSEARKSQDVNEKIV</sequence>
<evidence type="ECO:0000256" key="9">
    <source>
        <dbReference type="SAM" id="MobiDB-lite"/>
    </source>
</evidence>
<dbReference type="Pfam" id="PF00909">
    <property type="entry name" value="Ammonium_transp"/>
    <property type="match status" value="1"/>
</dbReference>
<evidence type="ECO:0000313" key="11">
    <source>
        <dbReference type="EMBL" id="KAJ3167828.1"/>
    </source>
</evidence>